<proteinExistence type="inferred from homology"/>
<sequence length="214" mass="23000">MPHSHVDIDPAILYFGTPVVLLSTVDADGRPNLAPMSSAFWLGHTAVLGMGMRSQTASNLLASGEVVMNLPSVAQVDAVDRLAFTTGRDPVPAAKQQVGYRHAADKFALAGLAAVPSTTVAPPRVAECPVSLEGRVTAVHPLTVDDPAEAGSASVFEVTVTRVHVHPGIQDAVHPNRVDPLRWRPLIMSFQKFFGLTDQVHPSRLATIDEEWYR</sequence>
<comment type="caution">
    <text evidence="5">The sequence shown here is derived from an EMBL/GenBank/DDBJ whole genome shotgun (WGS) entry which is preliminary data.</text>
</comment>
<dbReference type="EMBL" id="RKHL01000001">
    <property type="protein sequence ID" value="ROR80318.1"/>
    <property type="molecule type" value="Genomic_DNA"/>
</dbReference>
<comment type="similarity">
    <text evidence="3">Belongs to the flavoredoxin family.</text>
</comment>
<dbReference type="PANTHER" id="PTHR43567">
    <property type="entry name" value="FLAVOREDOXIN-RELATED-RELATED"/>
    <property type="match status" value="1"/>
</dbReference>
<dbReference type="SUPFAM" id="SSF50475">
    <property type="entry name" value="FMN-binding split barrel"/>
    <property type="match status" value="1"/>
</dbReference>
<keyword evidence="2" id="KW-0285">Flavoprotein</keyword>
<keyword evidence="6" id="KW-1185">Reference proteome</keyword>
<evidence type="ECO:0000256" key="1">
    <source>
        <dbReference type="ARBA" id="ARBA00001917"/>
    </source>
</evidence>
<dbReference type="GO" id="GO:0016646">
    <property type="term" value="F:oxidoreductase activity, acting on the CH-NH group of donors, NAD or NADP as acceptor"/>
    <property type="evidence" value="ECO:0007669"/>
    <property type="project" value="UniProtKB-ARBA"/>
</dbReference>
<comment type="cofactor">
    <cofactor evidence="1">
        <name>FMN</name>
        <dbReference type="ChEBI" id="CHEBI:58210"/>
    </cofactor>
</comment>
<dbReference type="Gene3D" id="2.30.110.10">
    <property type="entry name" value="Electron Transport, Fmn-binding Protein, Chain A"/>
    <property type="match status" value="1"/>
</dbReference>
<dbReference type="AlphaFoldDB" id="A0A3N2BYI8"/>
<accession>A0A3N2BYI8</accession>
<evidence type="ECO:0000313" key="6">
    <source>
        <dbReference type="Proteomes" id="UP000266915"/>
    </source>
</evidence>
<dbReference type="InterPro" id="IPR052174">
    <property type="entry name" value="Flavoredoxin"/>
</dbReference>
<evidence type="ECO:0000256" key="2">
    <source>
        <dbReference type="ARBA" id="ARBA00022630"/>
    </source>
</evidence>
<dbReference type="GO" id="GO:0010181">
    <property type="term" value="F:FMN binding"/>
    <property type="evidence" value="ECO:0007669"/>
    <property type="project" value="InterPro"/>
</dbReference>
<evidence type="ECO:0000313" key="5">
    <source>
        <dbReference type="EMBL" id="ROR80318.1"/>
    </source>
</evidence>
<evidence type="ECO:0000256" key="3">
    <source>
        <dbReference type="ARBA" id="ARBA00038054"/>
    </source>
</evidence>
<dbReference type="PANTHER" id="PTHR43567:SF1">
    <property type="entry name" value="FLAVOREDOXIN"/>
    <property type="match status" value="1"/>
</dbReference>
<feature type="domain" description="Flavin reductase like" evidence="4">
    <location>
        <begin position="12"/>
        <end position="185"/>
    </location>
</feature>
<protein>
    <submittedName>
        <fullName evidence="5">Flavin reductase (DIM6/NTAB) family NADH-FMN oxidoreductase RutF</fullName>
    </submittedName>
</protein>
<reference evidence="5 6" key="1">
    <citation type="submission" date="2018-11" db="EMBL/GenBank/DDBJ databases">
        <title>Sequencing the genomes of 1000 actinobacteria strains.</title>
        <authorList>
            <person name="Klenk H.-P."/>
        </authorList>
    </citation>
    <scope>NUCLEOTIDE SEQUENCE [LARGE SCALE GENOMIC DNA]</scope>
    <source>
        <strain evidence="5 6">DSM 14012</strain>
    </source>
</reference>
<dbReference type="RefSeq" id="WP_085512139.1">
    <property type="nucleotide sequence ID" value="NZ_FXAP01000003.1"/>
</dbReference>
<dbReference type="SMART" id="SM00903">
    <property type="entry name" value="Flavin_Reduct"/>
    <property type="match status" value="1"/>
</dbReference>
<dbReference type="Proteomes" id="UP000266915">
    <property type="component" value="Unassembled WGS sequence"/>
</dbReference>
<organism evidence="5 6">
    <name type="scientific">Plantibacter flavus</name>
    <dbReference type="NCBI Taxonomy" id="150123"/>
    <lineage>
        <taxon>Bacteria</taxon>
        <taxon>Bacillati</taxon>
        <taxon>Actinomycetota</taxon>
        <taxon>Actinomycetes</taxon>
        <taxon>Micrococcales</taxon>
        <taxon>Microbacteriaceae</taxon>
        <taxon>Plantibacter</taxon>
    </lineage>
</organism>
<name>A0A3N2BYI8_9MICO</name>
<gene>
    <name evidence="5" type="ORF">EDD42_0356</name>
</gene>
<dbReference type="Pfam" id="PF01613">
    <property type="entry name" value="Flavin_Reduct"/>
    <property type="match status" value="1"/>
</dbReference>
<dbReference type="InterPro" id="IPR002563">
    <property type="entry name" value="Flavin_Rdtase-like_dom"/>
</dbReference>
<dbReference type="InterPro" id="IPR012349">
    <property type="entry name" value="Split_barrel_FMN-bd"/>
</dbReference>
<evidence type="ECO:0000259" key="4">
    <source>
        <dbReference type="SMART" id="SM00903"/>
    </source>
</evidence>